<accession>A0A152A4F9</accession>
<dbReference type="AlphaFoldDB" id="A0A152A4F9"/>
<comment type="catalytic activity">
    <reaction evidence="3">
        <text>glycyl-tRNA(Ala) + H2O = tRNA(Ala) + glycine + H(+)</text>
        <dbReference type="Rhea" id="RHEA:53744"/>
        <dbReference type="Rhea" id="RHEA-COMP:9657"/>
        <dbReference type="Rhea" id="RHEA-COMP:13640"/>
        <dbReference type="ChEBI" id="CHEBI:15377"/>
        <dbReference type="ChEBI" id="CHEBI:15378"/>
        <dbReference type="ChEBI" id="CHEBI:57305"/>
        <dbReference type="ChEBI" id="CHEBI:78442"/>
        <dbReference type="ChEBI" id="CHEBI:78522"/>
        <dbReference type="EC" id="3.1.1.96"/>
    </reaction>
</comment>
<evidence type="ECO:0000256" key="1">
    <source>
        <dbReference type="ARBA" id="ARBA00009673"/>
    </source>
</evidence>
<organism evidence="6 7">
    <name type="scientific">Tieghemostelium lacteum</name>
    <name type="common">Slime mold</name>
    <name type="synonym">Dictyostelium lacteum</name>
    <dbReference type="NCBI Taxonomy" id="361077"/>
    <lineage>
        <taxon>Eukaryota</taxon>
        <taxon>Amoebozoa</taxon>
        <taxon>Evosea</taxon>
        <taxon>Eumycetozoa</taxon>
        <taxon>Dictyostelia</taxon>
        <taxon>Dictyosteliales</taxon>
        <taxon>Raperosteliaceae</taxon>
        <taxon>Tieghemostelium</taxon>
    </lineage>
</organism>
<evidence type="ECO:0000256" key="5">
    <source>
        <dbReference type="RuleBase" id="RU003470"/>
    </source>
</evidence>
<dbReference type="InterPro" id="IPR023509">
    <property type="entry name" value="DTD-like_sf"/>
</dbReference>
<dbReference type="OMA" id="VFGADMK"/>
<dbReference type="STRING" id="361077.A0A152A4F9"/>
<dbReference type="FunCoup" id="A0A152A4F9">
    <property type="interactions" value="74"/>
</dbReference>
<dbReference type="InterPro" id="IPR003732">
    <property type="entry name" value="Daa-tRNA_deacyls_DTD"/>
</dbReference>
<evidence type="ECO:0000256" key="2">
    <source>
        <dbReference type="ARBA" id="ARBA00013056"/>
    </source>
</evidence>
<dbReference type="Pfam" id="PF02580">
    <property type="entry name" value="Tyr_Deacylase"/>
    <property type="match status" value="1"/>
</dbReference>
<evidence type="ECO:0000313" key="7">
    <source>
        <dbReference type="Proteomes" id="UP000076078"/>
    </source>
</evidence>
<dbReference type="PANTHER" id="PTHR10472:SF5">
    <property type="entry name" value="D-AMINOACYL-TRNA DEACYLASE 1"/>
    <property type="match status" value="1"/>
</dbReference>
<comment type="similarity">
    <text evidence="1 5">Belongs to the DTD family.</text>
</comment>
<dbReference type="InParanoid" id="A0A152A4F9"/>
<keyword evidence="5" id="KW-0378">Hydrolase</keyword>
<dbReference type="NCBIfam" id="TIGR00256">
    <property type="entry name" value="D-aminoacyl-tRNA deacylase"/>
    <property type="match status" value="1"/>
</dbReference>
<comment type="subcellular location">
    <subcellularLocation>
        <location evidence="5">Cytoplasm</location>
    </subcellularLocation>
</comment>
<comment type="catalytic activity">
    <reaction evidence="4">
        <text>a D-aminoacyl-tRNA + H2O = a tRNA + a D-alpha-amino acid + H(+)</text>
        <dbReference type="Rhea" id="RHEA:13953"/>
        <dbReference type="Rhea" id="RHEA-COMP:10123"/>
        <dbReference type="Rhea" id="RHEA-COMP:10124"/>
        <dbReference type="ChEBI" id="CHEBI:15377"/>
        <dbReference type="ChEBI" id="CHEBI:15378"/>
        <dbReference type="ChEBI" id="CHEBI:59871"/>
        <dbReference type="ChEBI" id="CHEBI:78442"/>
        <dbReference type="ChEBI" id="CHEBI:79333"/>
        <dbReference type="EC" id="3.1.1.96"/>
    </reaction>
</comment>
<name>A0A152A4F9_TIELA</name>
<dbReference type="Proteomes" id="UP000076078">
    <property type="component" value="Unassembled WGS sequence"/>
</dbReference>
<comment type="caution">
    <text evidence="6">The sequence shown here is derived from an EMBL/GenBank/DDBJ whole genome shotgun (WGS) entry which is preliminary data.</text>
</comment>
<proteinExistence type="inferred from homology"/>
<evidence type="ECO:0000256" key="3">
    <source>
        <dbReference type="ARBA" id="ARBA00047676"/>
    </source>
</evidence>
<keyword evidence="7" id="KW-1185">Reference proteome</keyword>
<keyword evidence="5" id="KW-0694">RNA-binding</keyword>
<keyword evidence="5" id="KW-0963">Cytoplasm</keyword>
<dbReference type="PANTHER" id="PTHR10472">
    <property type="entry name" value="D-TYROSYL-TRNA TYR DEACYLASE"/>
    <property type="match status" value="1"/>
</dbReference>
<dbReference type="GO" id="GO:0106026">
    <property type="term" value="F:Gly-tRNA(Ala) deacylase activity"/>
    <property type="evidence" value="ECO:0007669"/>
    <property type="project" value="RHEA"/>
</dbReference>
<dbReference type="GO" id="GO:0051500">
    <property type="term" value="F:D-tyrosyl-tRNA(Tyr) deacylase activity"/>
    <property type="evidence" value="ECO:0007669"/>
    <property type="project" value="TreeGrafter"/>
</dbReference>
<gene>
    <name evidence="6" type="ORF">DLAC_03032</name>
</gene>
<dbReference type="SUPFAM" id="SSF69500">
    <property type="entry name" value="DTD-like"/>
    <property type="match status" value="1"/>
</dbReference>
<dbReference type="HAMAP" id="MF_00518">
    <property type="entry name" value="Deacylase_Dtd"/>
    <property type="match status" value="1"/>
</dbReference>
<dbReference type="GO" id="GO:0005737">
    <property type="term" value="C:cytoplasm"/>
    <property type="evidence" value="ECO:0007669"/>
    <property type="project" value="UniProtKB-SubCell"/>
</dbReference>
<dbReference type="EC" id="3.1.1.96" evidence="2 5"/>
<dbReference type="Gene3D" id="3.50.80.10">
    <property type="entry name" value="D-tyrosyl-tRNA(Tyr) deacylase"/>
    <property type="match status" value="1"/>
</dbReference>
<protein>
    <recommendedName>
        <fullName evidence="2 5">D-aminoacyl-tRNA deacylase</fullName>
        <ecNumber evidence="2 5">3.1.1.96</ecNumber>
    </recommendedName>
</protein>
<dbReference type="FunFam" id="3.50.80.10:FF:000001">
    <property type="entry name" value="D-aminoacyl-tRNA deacylase"/>
    <property type="match status" value="1"/>
</dbReference>
<evidence type="ECO:0000256" key="4">
    <source>
        <dbReference type="ARBA" id="ARBA00048018"/>
    </source>
</evidence>
<dbReference type="OrthoDB" id="275783at2759"/>
<keyword evidence="5" id="KW-0820">tRNA-binding</keyword>
<dbReference type="EMBL" id="LODT01000013">
    <property type="protein sequence ID" value="KYR00967.1"/>
    <property type="molecule type" value="Genomic_DNA"/>
</dbReference>
<evidence type="ECO:0000313" key="6">
    <source>
        <dbReference type="EMBL" id="KYR00967.1"/>
    </source>
</evidence>
<dbReference type="CDD" id="cd00563">
    <property type="entry name" value="Dtyr_deacylase"/>
    <property type="match status" value="1"/>
</dbReference>
<reference evidence="6 7" key="1">
    <citation type="submission" date="2015-12" db="EMBL/GenBank/DDBJ databases">
        <title>Dictyostelia acquired genes for synthesis and detection of signals that induce cell-type specialization by lateral gene transfer from prokaryotes.</title>
        <authorList>
            <person name="Gloeckner G."/>
            <person name="Schaap P."/>
        </authorList>
    </citation>
    <scope>NUCLEOTIDE SEQUENCE [LARGE SCALE GENOMIC DNA]</scope>
    <source>
        <strain evidence="6 7">TK</strain>
    </source>
</reference>
<dbReference type="GO" id="GO:0000049">
    <property type="term" value="F:tRNA binding"/>
    <property type="evidence" value="ECO:0007669"/>
    <property type="project" value="UniProtKB-KW"/>
</dbReference>
<sequence>MRAIIQRVKNASVKVDGQIISNIGPGLMCLIGIGKEDTKTDSEWLCKKILNLKLFPSADSTKGWDRSVKDMDYEILFVSQFTLFAYTKKGTKPDFHLASPSELSKVHYNEFLEIFKQTYNADKIKDGQFGAMMDVNLTNDGPVTISLDSKL</sequence>